<dbReference type="PANTHER" id="PTHR32444">
    <property type="entry name" value="BULB-TYPE LECTIN DOMAIN-CONTAINING PROTEIN"/>
    <property type="match status" value="1"/>
</dbReference>
<keyword evidence="1" id="KW-0732">Signal</keyword>
<feature type="domain" description="S-locus glycoprotein" evidence="3">
    <location>
        <begin position="6"/>
        <end position="90"/>
    </location>
</feature>
<dbReference type="InterPro" id="IPR000858">
    <property type="entry name" value="S_locus_glycoprot_dom"/>
</dbReference>
<gene>
    <name evidence="5" type="ORF">Taro_043915</name>
</gene>
<organism evidence="5 6">
    <name type="scientific">Colocasia esculenta</name>
    <name type="common">Wild taro</name>
    <name type="synonym">Arum esculentum</name>
    <dbReference type="NCBI Taxonomy" id="4460"/>
    <lineage>
        <taxon>Eukaryota</taxon>
        <taxon>Viridiplantae</taxon>
        <taxon>Streptophyta</taxon>
        <taxon>Embryophyta</taxon>
        <taxon>Tracheophyta</taxon>
        <taxon>Spermatophyta</taxon>
        <taxon>Magnoliopsida</taxon>
        <taxon>Liliopsida</taxon>
        <taxon>Araceae</taxon>
        <taxon>Aroideae</taxon>
        <taxon>Colocasieae</taxon>
        <taxon>Colocasia</taxon>
    </lineage>
</organism>
<feature type="domain" description="Apple" evidence="4">
    <location>
        <begin position="112"/>
        <end position="168"/>
    </location>
</feature>
<evidence type="ECO:0000259" key="3">
    <source>
        <dbReference type="Pfam" id="PF00954"/>
    </source>
</evidence>
<evidence type="ECO:0000259" key="4">
    <source>
        <dbReference type="Pfam" id="PF08276"/>
    </source>
</evidence>
<keyword evidence="6" id="KW-1185">Reference proteome</keyword>
<dbReference type="AlphaFoldDB" id="A0A843X2F4"/>
<dbReference type="Pfam" id="PF00954">
    <property type="entry name" value="S_locus_glycop"/>
    <property type="match status" value="1"/>
</dbReference>
<dbReference type="InterPro" id="IPR003609">
    <property type="entry name" value="Pan_app"/>
</dbReference>
<dbReference type="OrthoDB" id="1910371at2759"/>
<name>A0A843X2F4_COLES</name>
<dbReference type="GO" id="GO:0048544">
    <property type="term" value="P:recognition of pollen"/>
    <property type="evidence" value="ECO:0007669"/>
    <property type="project" value="InterPro"/>
</dbReference>
<evidence type="ECO:0000313" key="5">
    <source>
        <dbReference type="EMBL" id="MQM11014.1"/>
    </source>
</evidence>
<dbReference type="Pfam" id="PF08276">
    <property type="entry name" value="PAN_2"/>
    <property type="match status" value="1"/>
</dbReference>
<keyword evidence="2" id="KW-1015">Disulfide bond</keyword>
<evidence type="ECO:0000313" key="6">
    <source>
        <dbReference type="Proteomes" id="UP000652761"/>
    </source>
</evidence>
<evidence type="ECO:0000256" key="2">
    <source>
        <dbReference type="ARBA" id="ARBA00023157"/>
    </source>
</evidence>
<dbReference type="EMBL" id="NMUH01004842">
    <property type="protein sequence ID" value="MQM11014.1"/>
    <property type="molecule type" value="Genomic_DNA"/>
</dbReference>
<accession>A0A843X2F4</accession>
<protein>
    <submittedName>
        <fullName evidence="5">Uncharacterized protein</fullName>
    </submittedName>
</protein>
<sequence length="200" mass="22582">MNANNFFNSPVLSFGDETYYTDNLIRNSSFLRVSLDTSGVVQLSMWSEEMRIWSTLWTTTTHCERFTICGPFGTCAMDSFRACDCLREFRYSWFPNIAQGANRCVSETTLSCGSSDTFLRMLLVKLREMSMDMSLQGCMEKCTVAFASADVRDGGRGCITWSGALMDMRNISANSQEFYLRVPTSDTGDLNLRKATTLYT</sequence>
<evidence type="ECO:0000256" key="1">
    <source>
        <dbReference type="ARBA" id="ARBA00022729"/>
    </source>
</evidence>
<dbReference type="Proteomes" id="UP000652761">
    <property type="component" value="Unassembled WGS sequence"/>
</dbReference>
<reference evidence="5" key="1">
    <citation type="submission" date="2017-07" db="EMBL/GenBank/DDBJ databases">
        <title>Taro Niue Genome Assembly and Annotation.</title>
        <authorList>
            <person name="Atibalentja N."/>
            <person name="Keating K."/>
            <person name="Fields C.J."/>
        </authorList>
    </citation>
    <scope>NUCLEOTIDE SEQUENCE</scope>
    <source>
        <strain evidence="5">Niue_2</strain>
        <tissue evidence="5">Leaf</tissue>
    </source>
</reference>
<proteinExistence type="predicted"/>
<comment type="caution">
    <text evidence="5">The sequence shown here is derived from an EMBL/GenBank/DDBJ whole genome shotgun (WGS) entry which is preliminary data.</text>
</comment>
<dbReference type="PANTHER" id="PTHR32444:SF235">
    <property type="entry name" value="OS01G0783900 PROTEIN"/>
    <property type="match status" value="1"/>
</dbReference>